<accession>A0A2L0UI15</accession>
<evidence type="ECO:0000259" key="1">
    <source>
        <dbReference type="Pfam" id="PF07978"/>
    </source>
</evidence>
<evidence type="ECO:0000313" key="2">
    <source>
        <dbReference type="EMBL" id="AUZ88879.1"/>
    </source>
</evidence>
<dbReference type="AlphaFoldDB" id="A0A2L0UI15"/>
<dbReference type="RefSeq" id="WP_208740033.1">
    <property type="nucleotide sequence ID" value="NZ_CP024915.1"/>
</dbReference>
<sequence>MTYELRTYTATPGKLDALMARFRDSTIDLFVEHNMTSLGYWTPVGVPDVLVYLLRHEGDPKANWAAFGADQRWIDAKAASEADGALTASIESLMLDATDLHPIAGAQ</sequence>
<dbReference type="Pfam" id="PF07978">
    <property type="entry name" value="NIPSNAP"/>
    <property type="match status" value="1"/>
</dbReference>
<gene>
    <name evidence="2" type="ORF">CVO76_15430</name>
</gene>
<evidence type="ECO:0000313" key="3">
    <source>
        <dbReference type="Proteomes" id="UP000239187"/>
    </source>
</evidence>
<dbReference type="Gene3D" id="3.30.70.100">
    <property type="match status" value="1"/>
</dbReference>
<proteinExistence type="predicted"/>
<reference evidence="2 3" key="1">
    <citation type="submission" date="2017-11" db="EMBL/GenBank/DDBJ databases">
        <title>Draft genome of Arthrobacter agilis strain UMCV2, a plant growth-promoting rhizobacterium and biocontrol capacity of phytopathogenic fungi.</title>
        <authorList>
            <person name="Martinez-Camara R."/>
            <person name="Santoyo G."/>
            <person name="Moreno-Hagelsieb G."/>
            <person name="Valencia-Cantero E."/>
        </authorList>
    </citation>
    <scope>NUCLEOTIDE SEQUENCE [LARGE SCALE GENOMIC DNA]</scope>
    <source>
        <strain evidence="2 3">UMCV2</strain>
    </source>
</reference>
<protein>
    <submittedName>
        <fullName evidence="2">NIPSNAP family protein</fullName>
    </submittedName>
</protein>
<dbReference type="SUPFAM" id="SSF54909">
    <property type="entry name" value="Dimeric alpha+beta barrel"/>
    <property type="match status" value="1"/>
</dbReference>
<feature type="domain" description="NIPSNAP" evidence="1">
    <location>
        <begin position="3"/>
        <end position="98"/>
    </location>
</feature>
<dbReference type="Proteomes" id="UP000239187">
    <property type="component" value="Chromosome"/>
</dbReference>
<dbReference type="InterPro" id="IPR012577">
    <property type="entry name" value="NIPSNAP"/>
</dbReference>
<name>A0A2L0UI15_9MICC</name>
<organism evidence="2 3">
    <name type="scientific">Arthrobacter agilis</name>
    <dbReference type="NCBI Taxonomy" id="37921"/>
    <lineage>
        <taxon>Bacteria</taxon>
        <taxon>Bacillati</taxon>
        <taxon>Actinomycetota</taxon>
        <taxon>Actinomycetes</taxon>
        <taxon>Micrococcales</taxon>
        <taxon>Micrococcaceae</taxon>
        <taxon>Arthrobacter</taxon>
    </lineage>
</organism>
<dbReference type="EMBL" id="CP024915">
    <property type="protein sequence ID" value="AUZ88879.1"/>
    <property type="molecule type" value="Genomic_DNA"/>
</dbReference>
<dbReference type="InterPro" id="IPR011008">
    <property type="entry name" value="Dimeric_a/b-barrel"/>
</dbReference>